<evidence type="ECO:0000313" key="3">
    <source>
        <dbReference type="Proteomes" id="UP000075260"/>
    </source>
</evidence>
<comment type="caution">
    <text evidence="2">The sequence shown here is derived from an EMBL/GenBank/DDBJ whole genome shotgun (WGS) entry which is preliminary data.</text>
</comment>
<proteinExistence type="predicted"/>
<gene>
    <name evidence="2" type="ORF">BE15_05640</name>
</gene>
<protein>
    <submittedName>
        <fullName evidence="2">Uncharacterized protein</fullName>
    </submittedName>
</protein>
<dbReference type="AlphaFoldDB" id="A0A150QMW2"/>
<evidence type="ECO:0000256" key="1">
    <source>
        <dbReference type="SAM" id="MobiDB-lite"/>
    </source>
</evidence>
<sequence>MQLYLIPPEIGQGSGASARRSYHRSPSLSLTPDETRRLRAALRGIKARLGTWRAVSEAMDGVNTRTLCRVACGAERGSPALVLLAARVAKTTVERLLSPGVVVADRCPSCGRSG</sequence>
<name>A0A150QMW2_SORCE</name>
<evidence type="ECO:0000313" key="2">
    <source>
        <dbReference type="EMBL" id="KYF69309.1"/>
    </source>
</evidence>
<organism evidence="2 3">
    <name type="scientific">Sorangium cellulosum</name>
    <name type="common">Polyangium cellulosum</name>
    <dbReference type="NCBI Taxonomy" id="56"/>
    <lineage>
        <taxon>Bacteria</taxon>
        <taxon>Pseudomonadati</taxon>
        <taxon>Myxococcota</taxon>
        <taxon>Polyangia</taxon>
        <taxon>Polyangiales</taxon>
        <taxon>Polyangiaceae</taxon>
        <taxon>Sorangium</taxon>
    </lineage>
</organism>
<reference evidence="2 3" key="1">
    <citation type="submission" date="2014-02" db="EMBL/GenBank/DDBJ databases">
        <title>The small core and large imbalanced accessory genome model reveals a collaborative survival strategy of Sorangium cellulosum strains in nature.</title>
        <authorList>
            <person name="Han K."/>
            <person name="Peng R."/>
            <person name="Blom J."/>
            <person name="Li Y.-Z."/>
        </authorList>
    </citation>
    <scope>NUCLEOTIDE SEQUENCE [LARGE SCALE GENOMIC DNA]</scope>
    <source>
        <strain evidence="2 3">So0008-312</strain>
    </source>
</reference>
<dbReference type="EMBL" id="JEMA01000480">
    <property type="protein sequence ID" value="KYF69309.1"/>
    <property type="molecule type" value="Genomic_DNA"/>
</dbReference>
<dbReference type="Proteomes" id="UP000075260">
    <property type="component" value="Unassembled WGS sequence"/>
</dbReference>
<accession>A0A150QMW2</accession>
<feature type="region of interest" description="Disordered" evidence="1">
    <location>
        <begin position="11"/>
        <end position="30"/>
    </location>
</feature>